<dbReference type="Pfam" id="PF11907">
    <property type="entry name" value="DUF3427"/>
    <property type="match status" value="1"/>
</dbReference>
<dbReference type="InterPro" id="IPR021835">
    <property type="entry name" value="DUF3427"/>
</dbReference>
<dbReference type="InterPro" id="IPR014001">
    <property type="entry name" value="Helicase_ATP-bd"/>
</dbReference>
<organism evidence="4 5">
    <name type="scientific">Ligilactobacillus pobuzihii</name>
    <dbReference type="NCBI Taxonomy" id="449659"/>
    <lineage>
        <taxon>Bacteria</taxon>
        <taxon>Bacillati</taxon>
        <taxon>Bacillota</taxon>
        <taxon>Bacilli</taxon>
        <taxon>Lactobacillales</taxon>
        <taxon>Lactobacillaceae</taxon>
        <taxon>Ligilactobacillus</taxon>
    </lineage>
</organism>
<dbReference type="SUPFAM" id="SSF52540">
    <property type="entry name" value="P-loop containing nucleoside triphosphate hydrolases"/>
    <property type="match status" value="1"/>
</dbReference>
<evidence type="ECO:0000313" key="4">
    <source>
        <dbReference type="EMBL" id="KRN99548.1"/>
    </source>
</evidence>
<dbReference type="RefSeq" id="WP_017868748.1">
    <property type="nucleotide sequence ID" value="NZ_BJYB01000012.1"/>
</dbReference>
<dbReference type="GO" id="GO:0003677">
    <property type="term" value="F:DNA binding"/>
    <property type="evidence" value="ECO:0007669"/>
    <property type="project" value="InterPro"/>
</dbReference>
<evidence type="ECO:0000313" key="5">
    <source>
        <dbReference type="Proteomes" id="UP000051886"/>
    </source>
</evidence>
<dbReference type="Pfam" id="PF13091">
    <property type="entry name" value="PLDc_2"/>
    <property type="match status" value="1"/>
</dbReference>
<dbReference type="PATRIC" id="fig|449659.4.peg.1579"/>
<dbReference type="PANTHER" id="PTHR47396:SF1">
    <property type="entry name" value="ATP-DEPENDENT HELICASE IRC3-RELATED"/>
    <property type="match status" value="1"/>
</dbReference>
<dbReference type="SMART" id="SM00490">
    <property type="entry name" value="HELICc"/>
    <property type="match status" value="1"/>
</dbReference>
<dbReference type="InterPro" id="IPR006935">
    <property type="entry name" value="Helicase/UvrB_N"/>
</dbReference>
<evidence type="ECO:0000259" key="2">
    <source>
        <dbReference type="PROSITE" id="PS51192"/>
    </source>
</evidence>
<dbReference type="GO" id="GO:0005829">
    <property type="term" value="C:cytosol"/>
    <property type="evidence" value="ECO:0007669"/>
    <property type="project" value="TreeGrafter"/>
</dbReference>
<dbReference type="Pfam" id="PF04851">
    <property type="entry name" value="ResIII"/>
    <property type="match status" value="1"/>
</dbReference>
<evidence type="ECO:0000259" key="3">
    <source>
        <dbReference type="PROSITE" id="PS51194"/>
    </source>
</evidence>
<dbReference type="AlphaFoldDB" id="A0A0R2LIW1"/>
<dbReference type="PANTHER" id="PTHR47396">
    <property type="entry name" value="TYPE I RESTRICTION ENZYME ECOKI R PROTEIN"/>
    <property type="match status" value="1"/>
</dbReference>
<feature type="domain" description="Helicase ATP-binding" evidence="2">
    <location>
        <begin position="230"/>
        <end position="382"/>
    </location>
</feature>
<dbReference type="CDD" id="cd09204">
    <property type="entry name" value="PLDc_N_DEXD_b2"/>
    <property type="match status" value="1"/>
</dbReference>
<dbReference type="CDD" id="cd18032">
    <property type="entry name" value="DEXHc_RE_I_III_res"/>
    <property type="match status" value="1"/>
</dbReference>
<dbReference type="PROSITE" id="PS51192">
    <property type="entry name" value="HELICASE_ATP_BIND_1"/>
    <property type="match status" value="1"/>
</dbReference>
<proteinExistence type="predicted"/>
<dbReference type="InterPro" id="IPR001650">
    <property type="entry name" value="Helicase_C-like"/>
</dbReference>
<dbReference type="SUPFAM" id="SSF56024">
    <property type="entry name" value="Phospholipase D/nuclease"/>
    <property type="match status" value="1"/>
</dbReference>
<keyword evidence="5" id="KW-1185">Reference proteome</keyword>
<dbReference type="GO" id="GO:0006793">
    <property type="term" value="P:phosphorus metabolic process"/>
    <property type="evidence" value="ECO:0007669"/>
    <property type="project" value="UniProtKB-ARBA"/>
</dbReference>
<dbReference type="Pfam" id="PF00271">
    <property type="entry name" value="Helicase_C"/>
    <property type="match status" value="1"/>
</dbReference>
<dbReference type="OrthoDB" id="9802848at2"/>
<dbReference type="GO" id="GO:0016787">
    <property type="term" value="F:hydrolase activity"/>
    <property type="evidence" value="ECO:0007669"/>
    <property type="project" value="InterPro"/>
</dbReference>
<dbReference type="GO" id="GO:0005524">
    <property type="term" value="F:ATP binding"/>
    <property type="evidence" value="ECO:0007669"/>
    <property type="project" value="InterPro"/>
</dbReference>
<dbReference type="Gene3D" id="3.40.50.300">
    <property type="entry name" value="P-loop containing nucleotide triphosphate hydrolases"/>
    <property type="match status" value="2"/>
</dbReference>
<dbReference type="Pfam" id="PF26350">
    <property type="entry name" value="DUF8090"/>
    <property type="match status" value="1"/>
</dbReference>
<sequence>MNNNNELQQAVLHGLLNQQQYAANEMLAPKLLVNTKHETIWEHLLDEFGTCQSFGIAVAFITKDMLTPFKAVMNELAARNVSGYLLTSDYLGFNEPTMFAELLKIKNLTVKITPASGFHTKGYLFDKGIEKTVIVGSANLTRSAMLTNYEWNLRLTSTSDGELFSQVKDQFDQQWQESALLTDEWIARYAASYVKPQFNQAKRQIDKQKLSSVKITPNQMQKQALVNLAKLRKNKARRALLISATGTGKTYLGAFDVQAFAPKRFLFVVHREQILEAARTSFRNVLGGLAADFGILSGKRHQTDAKYLFATVQTLSKPEVLAKFDPAEFDYLMIDEAHRSGAESYQRVLNYFEPRFTLGMTATPERTDDFDVFKLYDHNVAYEIRLQQALAEDMLCPFHYIGVTDYEVNGELIDETANLSRLVSDERVDHILQQLEYYGDSSRPAHGLIFCSRQDEAKQLAELLSKRGHLSCALTNEQSITQREIAVKQLEKGQLEYLVTVNIFNEGIDIPCVDQLILLRNTQSSIVFIQQLGRGLRKYPGKKYVTVIDFIGNYKNNYLIPLALHDDHSASKDRAKRELAFKPILGLSTISFSPIAKQRIFSALDAVKLDSMYELKQEFMAVKKRLGQAPLLSDYLDQGSLDPRVFLKNARLDNYGHFLSKMRENVTLNKYQDQLLTFVTKELAFGKRPHELLLLQLLLKNNLVSEQELVDVFDEYGCYHNDQLLNSLDMILGLDFFAIKSGKKLKSDDYGGQALITHDGFYYQLAPGFKAALAQGGDFGRLLSDAINCGLRLNRDYDNKQQFTLYQRYDRKDVCRLLNWQKDLSAPMYGYWVGEQECPIFITYHKDKKIAASRNYQNTLANNSAIRWYTRSPRTLESAEVKRLLEVDDHGKRHLKLHVFAKRSDAEGKGYTYLGQADILPGSVAEETMTTDKAKRKRVVGMDLKFRQPLPYKQLKYLTGDQEAK</sequence>
<comment type="caution">
    <text evidence="4">The sequence shown here is derived from an EMBL/GenBank/DDBJ whole genome shotgun (WGS) entry which is preliminary data.</text>
</comment>
<dbReference type="SMART" id="SM00487">
    <property type="entry name" value="DEXDc"/>
    <property type="match status" value="1"/>
</dbReference>
<dbReference type="InterPro" id="IPR001736">
    <property type="entry name" value="PLipase_D/transphosphatidylase"/>
</dbReference>
<evidence type="ECO:0000259" key="1">
    <source>
        <dbReference type="PROSITE" id="PS50035"/>
    </source>
</evidence>
<feature type="domain" description="PLD phosphodiesterase" evidence="1">
    <location>
        <begin position="119"/>
        <end position="144"/>
    </location>
</feature>
<dbReference type="Proteomes" id="UP000051886">
    <property type="component" value="Unassembled WGS sequence"/>
</dbReference>
<dbReference type="CDD" id="cd18799">
    <property type="entry name" value="SF2_C_EcoAI-like"/>
    <property type="match status" value="1"/>
</dbReference>
<feature type="domain" description="Helicase C-terminal" evidence="3">
    <location>
        <begin position="431"/>
        <end position="580"/>
    </location>
</feature>
<gene>
    <name evidence="4" type="ORF">IV66_GL001553</name>
</gene>
<reference evidence="4 5" key="1">
    <citation type="journal article" date="2015" name="Genome Announc.">
        <title>Expanding the biotechnology potential of lactobacilli through comparative genomics of 213 strains and associated genera.</title>
        <authorList>
            <person name="Sun Z."/>
            <person name="Harris H.M."/>
            <person name="McCann A."/>
            <person name="Guo C."/>
            <person name="Argimon S."/>
            <person name="Zhang W."/>
            <person name="Yang X."/>
            <person name="Jeffery I.B."/>
            <person name="Cooney J.C."/>
            <person name="Kagawa T.F."/>
            <person name="Liu W."/>
            <person name="Song Y."/>
            <person name="Salvetti E."/>
            <person name="Wrobel A."/>
            <person name="Rasinkangas P."/>
            <person name="Parkhill J."/>
            <person name="Rea M.C."/>
            <person name="O'Sullivan O."/>
            <person name="Ritari J."/>
            <person name="Douillard F.P."/>
            <person name="Paul Ross R."/>
            <person name="Yang R."/>
            <person name="Briner A.E."/>
            <person name="Felis G.E."/>
            <person name="de Vos W.M."/>
            <person name="Barrangou R."/>
            <person name="Klaenhammer T.R."/>
            <person name="Caufield P.W."/>
            <person name="Cui Y."/>
            <person name="Zhang H."/>
            <person name="O'Toole P.W."/>
        </authorList>
    </citation>
    <scope>NUCLEOTIDE SEQUENCE [LARGE SCALE GENOMIC DNA]</scope>
    <source>
        <strain evidence="4 5">NBRC 103219</strain>
    </source>
</reference>
<protein>
    <submittedName>
        <fullName evidence="4">Type III restriction protein, res subunit</fullName>
    </submittedName>
</protein>
<dbReference type="PROSITE" id="PS51194">
    <property type="entry name" value="HELICASE_CTER"/>
    <property type="match status" value="1"/>
</dbReference>
<dbReference type="STRING" id="449659.IV66_GL001553"/>
<dbReference type="PROSITE" id="PS50035">
    <property type="entry name" value="PLD"/>
    <property type="match status" value="1"/>
</dbReference>
<dbReference type="InterPro" id="IPR025202">
    <property type="entry name" value="PLD-like_dom"/>
</dbReference>
<dbReference type="InterPro" id="IPR027417">
    <property type="entry name" value="P-loop_NTPase"/>
</dbReference>
<name>A0A0R2LIW1_9LACO</name>
<dbReference type="InterPro" id="IPR050742">
    <property type="entry name" value="Helicase_Restrict-Modif_Enz"/>
</dbReference>
<dbReference type="InterPro" id="IPR058403">
    <property type="entry name" value="DUF8090"/>
</dbReference>
<dbReference type="Gene3D" id="3.30.870.10">
    <property type="entry name" value="Endonuclease Chain A"/>
    <property type="match status" value="1"/>
</dbReference>
<dbReference type="EMBL" id="JQCN01000031">
    <property type="protein sequence ID" value="KRN99548.1"/>
    <property type="molecule type" value="Genomic_DNA"/>
</dbReference>
<accession>A0A0R2LIW1</accession>